<name>A0AAJ5NL35_9BURK</name>
<reference evidence="1 2" key="1">
    <citation type="submission" date="2017-11" db="EMBL/GenBank/DDBJ databases">
        <authorList>
            <person name="Seth-Smith MB H."/>
        </authorList>
    </citation>
    <scope>NUCLEOTIDE SEQUENCE [LARGE SCALE GENOMIC DNA]</scope>
    <source>
        <strain evidence="1">E</strain>
    </source>
</reference>
<gene>
    <name evidence="1" type="ORF">BSTAB16_7673</name>
</gene>
<dbReference type="GeneID" id="71060197"/>
<sequence length="263" mass="29600">MSYISAGTGRLIPASPLEFSRYAKNLAWLLEFPLSFAQEALANSYGFGDLHELKAMLAMSGDNGAPTGPFDAPRERPSFFPIDPMESDGPEFIENRLVRLSQRELRLLRISNSVIYRRDDKSGRLRRRHYAILDACFFSVPSVHRKKFAEIKAGILAMEGSSAEKEEYLETNWPPAFWSYLEATQLVNVDAAGIHELEKSSVYYDRAHVASIADLGHSTAAHRAPEIFLAMAGEARGMDKVSANSYHKPCSYELRLAYYYFAQ</sequence>
<keyword evidence="2" id="KW-1185">Reference proteome</keyword>
<organism evidence="1 2">
    <name type="scientific">Burkholderia stabilis</name>
    <dbReference type="NCBI Taxonomy" id="95485"/>
    <lineage>
        <taxon>Bacteria</taxon>
        <taxon>Pseudomonadati</taxon>
        <taxon>Pseudomonadota</taxon>
        <taxon>Betaproteobacteria</taxon>
        <taxon>Burkholderiales</taxon>
        <taxon>Burkholderiaceae</taxon>
        <taxon>Burkholderia</taxon>
        <taxon>Burkholderia cepacia complex</taxon>
    </lineage>
</organism>
<dbReference type="AlphaFoldDB" id="A0AAJ5NL35"/>
<protein>
    <submittedName>
        <fullName evidence="1">Uncharacterized protein</fullName>
    </submittedName>
</protein>
<dbReference type="RefSeq" id="WP_163013122.1">
    <property type="nucleotide sequence ID" value="NZ_LR025744.1"/>
</dbReference>
<evidence type="ECO:0000313" key="2">
    <source>
        <dbReference type="Proteomes" id="UP000268684"/>
    </source>
</evidence>
<accession>A0AAJ5NL35</accession>
<dbReference type="EMBL" id="LR025744">
    <property type="protein sequence ID" value="VBB17455.1"/>
    <property type="molecule type" value="Genomic_DNA"/>
</dbReference>
<proteinExistence type="predicted"/>
<evidence type="ECO:0000313" key="1">
    <source>
        <dbReference type="EMBL" id="VBB17455.1"/>
    </source>
</evidence>
<dbReference type="Proteomes" id="UP000268684">
    <property type="component" value="Chromosome III"/>
</dbReference>